<dbReference type="Pfam" id="PF13018">
    <property type="entry name" value="ESPR"/>
    <property type="match status" value="1"/>
</dbReference>
<protein>
    <recommendedName>
        <fullName evidence="1">Filamentous haemagglutinin FhaB/tRNA nuclease CdiA-like TPS domain-containing protein</fullName>
    </recommendedName>
</protein>
<dbReference type="GO" id="GO:0003824">
    <property type="term" value="F:catalytic activity"/>
    <property type="evidence" value="ECO:0007669"/>
    <property type="project" value="UniProtKB-ARBA"/>
</dbReference>
<sequence length="2813" mass="303657">MNKNCFRVIFSKTLQCLVVTSELAKTEGKSTERASSRHPQLFAKIQPLTFSLFCALGSVSFSSTVSADLIIQADQSAPKTQQPIVLQTANGLPQVNIQTPNEQGLSHNKYSKFDVDTKGAILNNSRTNVQTQQGGWVQGNPYLARGEAKVILNEVNSSDPSVLKGYVEVAGKKADVIIANPSGIHCEGCGVINSDRTTLTTGKPQIQHGNLESFVVEKGEVSVSGKGLDNSRVDYTEIIAREAQINAGVWSKKEMKAITGKNTVKRTDKPEDLQIIHTNQAAAQESKPQVAIDVGQLGGMYAGKIHLIGTEQGVGVHNAGHIGANAESLKIDSQGRIVNSGTLNANNAIQLTGTKGIENTGKIENRQGDIALNTPSDIKQDGSLVARSGNIHKTANRGITQQGESIAKGNINYNAPSITASTRSLIAAGVEVKDTAEGEIRSLENRSAQGKTIAINSSGKSTLQGKHLASGQLNIHATEVNLDHSQNSAYDIDVRAKQGDVGADSSTLIAQNRLLLSTPKTLSTQSSHLIANSIETVQESLNAANAVWNQTGNSDFHLKGKIVNTKGGSFTSQGNLLVEGTQLENTQGTLSSGKSLVVNVAENINSTEGQLLATENINLTTTHLHNDRGFIYAKQHIMLDSKESLSNQHTNKENKGIIAGKNLSFNSKTLNNKQGYIAAQTTLLNSDNVINDEGMIYARDELNLNMQEATNHQGTISAEKQATLSLSQLEQRNGLIDAQTLHLNANTVNSTNNSLILAENLNIQAAEKLNNQDSRIVAKNDGKVMTHGELGNQNGTIGSQTGSLAVNTHQNFADNQQGKIVAANLLELQTGSINNGQGLISAKNIVINTHRKSLNNQNTVSKSGDKGIIAQDSLSIETQAFDNNKGYLMSLRQLEINADKLSNRNAYIEVGNNGTLNTAKLYNDSGKIRVGNQLTLNTNELSQTDGLIHGQGLNITASIINSMQNSEISGNQVSVNTDELNNHNSTLVAKQNITVDSKNGIQNQRGTIASLQGHLAINTHQAELNNAVGTIVAQNATLNLQTGHIDNRQGKIRAKQATINARQHSLDNRNTLADQTQGIIVDDLALNVGVVDNQQGRIIARNDSIINGQRIDNQSGQIAIKNTGQLKAAQIDNSKGTIVSTDDKLALKTESELNNQQGNIGALKEVTLSSQGLANQGGNITSSGELILDTHQQAIDNQNGRIFAEQNAEIRSGAIDNRKGLLRADKSLNINIHQQSLDNRQTQQQNQGIVGIGNIVLNSVSTLLNQQGTIYAQNSLSAKIQDNVDNGAGIISAKQSLKLSTTELDNQGGTISTKVGSITANHINNRAASETGSLILGSASLNLNATQIDNQGTKAKTNLPLQGIQAHQLAINSDTLLNQQGGIYSSDNASITANLRFDNQQGELLSANSIAIRNQGSLMLNNQGGLIQGKNHIDLTAKGLENEGHIKTEGDLTVNLKDKFTLNQAFYVGNNLAFNTEGNFENNTILRVKNKASFSANQIINNADSEISATEAHLQSNSLTNRGLIDSEKTVIQSNHITNIGTGRIYGNHLAFKAQSINNLAETVNGETKAGTIAARERLDFGVNTLINQDGALILSLGTTAIGNTLDKNDNAIGKANLIQNDSATIELLGNTVINAKNVINRDTKIKTRIREEREEFDLYGKENSTTKKISEWYRIGVDGEMDHANGQRRKNATFTFYDKTKGQISSHKGDYWHRRVFTQTRYIPEIYDESPAKFLVGGNLHLNSENTLNQYSRLLIGGKLYFNEQNILQPDENIDSNNGKLVNEDFTATQLIHDQGYFYYYQQDRRRSGKRKRHKNFLDPKVKDVIDEQSSKQLHFNLVLNTIGNPLAKSDSKIENQVTASNIALDSVSLTQSNQTALDPVSTVAVDKTDDKEIDISLAPRVEDHNQIITSGQVIGKIKPAEGGAKISGEMALPTIKTHLTDVRLPTASLYKINPDSPKGYLVETDPAFTQHKKWLSSDYMFNALRYDHENVHKRLGDGYYEQRLINEQINQLTGRRYIEGYANDVEQYQALMNNGVKYAKQFNLTIGVGLSAKQMAELTTDMVWLVNKEVALKNGKKVTALVPQVYLIARHTDVTASGGVISANQIVGKMNKLENSGVIAGKDLTRIHSNELENQGAILGDSVDLSAKQTLINLGGRIEAVEALSLFAGNRLEIGSTLSESESRNGNFARTQVDQVGRVSVSGKNGRLNLLSDGSLTIKAAKISSQGALNLGADNLEISTLAVKNREHYNGDADNYYRLEQHSEVGSILEGKDGVNLVAKNDVQIRQSAISSENGKVLIGAQQGDIKIEGGREDEQLATASKSVRKGRFGLSKTTETTRYEHHIDQAVSSNIDGNAVNLIAGQGNVSVKGSNVVAENELSIAAKQNVEIISDINRRYQDEQKTKKKSGFVGSLSGGVAQVGYQRAKSNEHAQSYDENIIGSELFARKGNLTVEAQGDVNIDGAHLLSGKDLTISGENLNLNAVDEIHNQANQRAYQSSGVGVGLVYNPISKAKEEYKQKEAQGATKSVVGKLLTASETVSNTLELTMRGVQPYLRHQQGKSNHTLAKSEAKTSALEAKGDLTLIARKGDIRTEGSRMSAEGDAVFIAKNNITFDVATHHQGQQANSQSKTFSADGLKKYVGGMAMQKEKGDTALTQEVGTTISIGGNSTTMAEQGDITLKGTTFVANGTNHLQATEGNVNFLTAETRETSHQARKGHGIGEAVISETERFFGYNRTRMNQAGEQVSHQGSQVASLNNNVSVYAGKDYTQTASEVLAKEKVAISAQNITINNALNHQENSQSESDLKIGQFT</sequence>
<dbReference type="InterPro" id="IPR010069">
    <property type="entry name" value="CdiA_FHA1_rpt"/>
</dbReference>
<comment type="caution">
    <text evidence="2">The sequence shown here is derived from an EMBL/GenBank/DDBJ whole genome shotgun (WGS) entry which is preliminary data.</text>
</comment>
<dbReference type="Gene3D" id="2.160.20.10">
    <property type="entry name" value="Single-stranded right-handed beta-helix, Pectin lyase-like"/>
    <property type="match status" value="1"/>
</dbReference>
<feature type="domain" description="Filamentous haemagglutinin FhaB/tRNA nuclease CdiA-like TPS" evidence="1">
    <location>
        <begin position="89"/>
        <end position="209"/>
    </location>
</feature>
<dbReference type="InterPro" id="IPR025157">
    <property type="entry name" value="Hemagglutinin_rpt"/>
</dbReference>
<dbReference type="InterPro" id="IPR011050">
    <property type="entry name" value="Pectin_lyase_fold/virulence"/>
</dbReference>
<gene>
    <name evidence="2" type="ORF">BKG93_03695</name>
</gene>
<dbReference type="NCBIfam" id="TIGR01901">
    <property type="entry name" value="adhes_NPXG"/>
    <property type="match status" value="1"/>
</dbReference>
<organism evidence="2 3">
    <name type="scientific">Rodentibacter ratti</name>
    <dbReference type="NCBI Taxonomy" id="1906745"/>
    <lineage>
        <taxon>Bacteria</taxon>
        <taxon>Pseudomonadati</taxon>
        <taxon>Pseudomonadota</taxon>
        <taxon>Gammaproteobacteria</taxon>
        <taxon>Pasteurellales</taxon>
        <taxon>Pasteurellaceae</taxon>
        <taxon>Rodentibacter</taxon>
    </lineage>
</organism>
<proteinExistence type="predicted"/>
<evidence type="ECO:0000313" key="2">
    <source>
        <dbReference type="EMBL" id="OOF86066.1"/>
    </source>
</evidence>
<dbReference type="Pfam" id="PF13332">
    <property type="entry name" value="Fil_haemagg_2"/>
    <property type="match status" value="3"/>
</dbReference>
<reference evidence="2 3" key="1">
    <citation type="submission" date="2016-10" db="EMBL/GenBank/DDBJ databases">
        <title>Rodentibacter gen. nov. and new species.</title>
        <authorList>
            <person name="Christensen H."/>
        </authorList>
    </citation>
    <scope>NUCLEOTIDE SEQUENCE [LARGE SCALE GENOMIC DNA]</scope>
    <source>
        <strain evidence="2 3">Ppn157</strain>
    </source>
</reference>
<dbReference type="SUPFAM" id="SSF51126">
    <property type="entry name" value="Pectin lyase-like"/>
    <property type="match status" value="1"/>
</dbReference>
<evidence type="ECO:0000313" key="3">
    <source>
        <dbReference type="Proteomes" id="UP000189549"/>
    </source>
</evidence>
<dbReference type="InterPro" id="IPR024973">
    <property type="entry name" value="ESPR"/>
</dbReference>
<dbReference type="InterPro" id="IPR008638">
    <property type="entry name" value="FhaB/CdiA-like_TPS"/>
</dbReference>
<dbReference type="Pfam" id="PF05860">
    <property type="entry name" value="TPS"/>
    <property type="match status" value="1"/>
</dbReference>
<evidence type="ECO:0000259" key="1">
    <source>
        <dbReference type="SMART" id="SM00912"/>
    </source>
</evidence>
<dbReference type="Proteomes" id="UP000189549">
    <property type="component" value="Unassembled WGS sequence"/>
</dbReference>
<name>A0A1V3L7Z8_9PAST</name>
<dbReference type="EMBL" id="MLAH01000015">
    <property type="protein sequence ID" value="OOF86066.1"/>
    <property type="molecule type" value="Genomic_DNA"/>
</dbReference>
<dbReference type="RefSeq" id="WP_077475526.1">
    <property type="nucleotide sequence ID" value="NZ_MLAH01000015.1"/>
</dbReference>
<dbReference type="NCBIfam" id="TIGR01731">
    <property type="entry name" value="fil_hemag_20aa"/>
    <property type="match status" value="16"/>
</dbReference>
<dbReference type="InterPro" id="IPR012334">
    <property type="entry name" value="Pectin_lyas_fold"/>
</dbReference>
<dbReference type="SMART" id="SM00912">
    <property type="entry name" value="Haemagg_act"/>
    <property type="match status" value="1"/>
</dbReference>
<accession>A0A1V3L7Z8</accession>